<evidence type="ECO:0000313" key="5">
    <source>
        <dbReference type="Proteomes" id="UP001243623"/>
    </source>
</evidence>
<dbReference type="InterPro" id="IPR013324">
    <property type="entry name" value="RNA_pol_sigma_r3/r4-like"/>
</dbReference>
<protein>
    <recommendedName>
        <fullName evidence="3">UPF0122 protein P3F81_06565</fullName>
    </recommendedName>
</protein>
<gene>
    <name evidence="4" type="ORF">P3F81_06565</name>
</gene>
<dbReference type="InterPro" id="IPR036388">
    <property type="entry name" value="WH-like_DNA-bd_sf"/>
</dbReference>
<evidence type="ECO:0000256" key="1">
    <source>
        <dbReference type="ARBA" id="ARBA00008720"/>
    </source>
</evidence>
<accession>A0A9Y2EUR7</accession>
<evidence type="ECO:0000256" key="2">
    <source>
        <dbReference type="ARBA" id="ARBA00024764"/>
    </source>
</evidence>
<keyword evidence="4" id="KW-0238">DNA-binding</keyword>
<dbReference type="NCBIfam" id="NF045758">
    <property type="entry name" value="YlxM"/>
    <property type="match status" value="1"/>
</dbReference>
<proteinExistence type="inferred from homology"/>
<dbReference type="AlphaFoldDB" id="A0A9Y2EUR7"/>
<evidence type="ECO:0000313" key="4">
    <source>
        <dbReference type="EMBL" id="WIW69589.1"/>
    </source>
</evidence>
<dbReference type="HAMAP" id="MF_00245">
    <property type="entry name" value="UPF0122"/>
    <property type="match status" value="1"/>
</dbReference>
<dbReference type="Pfam" id="PF04297">
    <property type="entry name" value="UPF0122"/>
    <property type="match status" value="1"/>
</dbReference>
<dbReference type="GO" id="GO:0003677">
    <property type="term" value="F:DNA binding"/>
    <property type="evidence" value="ECO:0007669"/>
    <property type="project" value="UniProtKB-KW"/>
</dbReference>
<dbReference type="PANTHER" id="PTHR40083:SF1">
    <property type="entry name" value="UPF0122 PROTEIN YLXM"/>
    <property type="match status" value="1"/>
</dbReference>
<dbReference type="EMBL" id="CP120678">
    <property type="protein sequence ID" value="WIW69589.1"/>
    <property type="molecule type" value="Genomic_DNA"/>
</dbReference>
<keyword evidence="5" id="KW-1185">Reference proteome</keyword>
<organism evidence="4 5">
    <name type="scientific">Selenobaculum gibii</name>
    <dbReference type="NCBI Taxonomy" id="3054208"/>
    <lineage>
        <taxon>Bacteria</taxon>
        <taxon>Bacillati</taxon>
        <taxon>Bacillota</taxon>
        <taxon>Negativicutes</taxon>
        <taxon>Selenomonadales</taxon>
        <taxon>Selenomonadaceae</taxon>
        <taxon>Selenobaculum</taxon>
    </lineage>
</organism>
<dbReference type="KEGG" id="sgbi:P3F81_06565"/>
<dbReference type="InterPro" id="IPR007394">
    <property type="entry name" value="UPF0122"/>
</dbReference>
<dbReference type="RefSeq" id="WP_147668816.1">
    <property type="nucleotide sequence ID" value="NZ_CP120678.1"/>
</dbReference>
<dbReference type="InterPro" id="IPR054831">
    <property type="entry name" value="UPF0122_fam_protein"/>
</dbReference>
<dbReference type="PANTHER" id="PTHR40083">
    <property type="entry name" value="UPF0122 PROTEIN CBO2450/CLC_2298"/>
    <property type="match status" value="1"/>
</dbReference>
<dbReference type="Proteomes" id="UP001243623">
    <property type="component" value="Chromosome"/>
</dbReference>
<comment type="similarity">
    <text evidence="1 3">Belongs to the UPF0122 family.</text>
</comment>
<dbReference type="Gene3D" id="1.10.10.10">
    <property type="entry name" value="Winged helix-like DNA-binding domain superfamily/Winged helix DNA-binding domain"/>
    <property type="match status" value="1"/>
</dbReference>
<comment type="function">
    <text evidence="2 3">Might take part in the signal recognition particle (SRP) pathway. This is inferred from the conservation of its genetic proximity to ftsY/ffh. May be a regulatory protein.</text>
</comment>
<dbReference type="CDD" id="cd06171">
    <property type="entry name" value="Sigma70_r4"/>
    <property type="match status" value="1"/>
</dbReference>
<name>A0A9Y2EUR7_9FIRM</name>
<reference evidence="4" key="1">
    <citation type="submission" date="2023-03" db="EMBL/GenBank/DDBJ databases">
        <title>Selenobaculum gbiensis gen. nov. sp. nov., a new bacterium isolated from the gut microbiota of IBD patient.</title>
        <authorList>
            <person name="Yeo S."/>
            <person name="Park H."/>
            <person name="Huh C.S."/>
        </authorList>
    </citation>
    <scope>NUCLEOTIDE SEQUENCE</scope>
    <source>
        <strain evidence="4">ICN-92133</strain>
    </source>
</reference>
<evidence type="ECO:0000256" key="3">
    <source>
        <dbReference type="HAMAP-Rule" id="MF_00245"/>
    </source>
</evidence>
<dbReference type="SUPFAM" id="SSF88659">
    <property type="entry name" value="Sigma3 and sigma4 domains of RNA polymerase sigma factors"/>
    <property type="match status" value="1"/>
</dbReference>
<sequence length="119" mass="14116">MLDKILKIAVLYDFYGALLTEKQQSCLEMHFLQDFSLSEIGDRLGVSRQAVYDIIHRSEQVLLEYEEKLKLVERHQFEQRKIKEILHMMSELPQDMQRMPVFQNVLMKISDLITEAEEA</sequence>